<feature type="transmembrane region" description="Helical" evidence="5">
    <location>
        <begin position="194"/>
        <end position="212"/>
    </location>
</feature>
<dbReference type="RefSeq" id="WP_051986749.1">
    <property type="nucleotide sequence ID" value="NZ_JACOOO010000015.1"/>
</dbReference>
<evidence type="ECO:0000313" key="6">
    <source>
        <dbReference type="EMBL" id="MBC5628845.1"/>
    </source>
</evidence>
<dbReference type="Proteomes" id="UP000596929">
    <property type="component" value="Unassembled WGS sequence"/>
</dbReference>
<accession>A0ABR7DBR1</accession>
<evidence type="ECO:0000256" key="5">
    <source>
        <dbReference type="SAM" id="Phobius"/>
    </source>
</evidence>
<dbReference type="PANTHER" id="PTHR35529">
    <property type="entry name" value="MANGANESE EFFLUX PUMP MNTP-RELATED"/>
    <property type="match status" value="1"/>
</dbReference>
<keyword evidence="3 5" id="KW-1133">Transmembrane helix</keyword>
<protein>
    <submittedName>
        <fullName evidence="6">Sporulation membrane protein YtaF</fullName>
    </submittedName>
</protein>
<evidence type="ECO:0000256" key="2">
    <source>
        <dbReference type="ARBA" id="ARBA00022692"/>
    </source>
</evidence>
<reference evidence="6 7" key="1">
    <citation type="submission" date="2020-08" db="EMBL/GenBank/DDBJ databases">
        <title>Genome public.</title>
        <authorList>
            <person name="Liu C."/>
            <person name="Sun Q."/>
        </authorList>
    </citation>
    <scope>NUCLEOTIDE SEQUENCE [LARGE SCALE GENOMIC DNA]</scope>
    <source>
        <strain evidence="6 7">NSJ-6</strain>
    </source>
</reference>
<evidence type="ECO:0000256" key="4">
    <source>
        <dbReference type="ARBA" id="ARBA00023136"/>
    </source>
</evidence>
<organism evidence="6 7">
    <name type="scientific">Clostridium hominis</name>
    <dbReference type="NCBI Taxonomy" id="2763036"/>
    <lineage>
        <taxon>Bacteria</taxon>
        <taxon>Bacillati</taxon>
        <taxon>Bacillota</taxon>
        <taxon>Clostridia</taxon>
        <taxon>Eubacteriales</taxon>
        <taxon>Clostridiaceae</taxon>
        <taxon>Clostridium</taxon>
    </lineage>
</organism>
<feature type="transmembrane region" description="Helical" evidence="5">
    <location>
        <begin position="6"/>
        <end position="30"/>
    </location>
</feature>
<dbReference type="Pfam" id="PF02659">
    <property type="entry name" value="Mntp"/>
    <property type="match status" value="1"/>
</dbReference>
<evidence type="ECO:0000313" key="7">
    <source>
        <dbReference type="Proteomes" id="UP000596929"/>
    </source>
</evidence>
<keyword evidence="7" id="KW-1185">Reference proteome</keyword>
<feature type="transmembrane region" description="Helical" evidence="5">
    <location>
        <begin position="42"/>
        <end position="59"/>
    </location>
</feature>
<evidence type="ECO:0000256" key="1">
    <source>
        <dbReference type="ARBA" id="ARBA00022475"/>
    </source>
</evidence>
<dbReference type="PANTHER" id="PTHR35529:SF2">
    <property type="entry name" value="SPORULATION PROTEIN YTAF-RELATED"/>
    <property type="match status" value="1"/>
</dbReference>
<comment type="caution">
    <text evidence="6">The sequence shown here is derived from an EMBL/GenBank/DDBJ whole genome shotgun (WGS) entry which is preliminary data.</text>
</comment>
<gene>
    <name evidence="6" type="primary">ytaF</name>
    <name evidence="6" type="ORF">H8S20_08075</name>
</gene>
<keyword evidence="4 5" id="KW-0472">Membrane</keyword>
<evidence type="ECO:0000256" key="3">
    <source>
        <dbReference type="ARBA" id="ARBA00022989"/>
    </source>
</evidence>
<dbReference type="EMBL" id="JACOOO010000015">
    <property type="protein sequence ID" value="MBC5628845.1"/>
    <property type="molecule type" value="Genomic_DNA"/>
</dbReference>
<dbReference type="NCBIfam" id="TIGR02840">
    <property type="entry name" value="spore_YtaF"/>
    <property type="match status" value="1"/>
</dbReference>
<dbReference type="InterPro" id="IPR003810">
    <property type="entry name" value="Mntp/YtaF"/>
</dbReference>
<proteinExistence type="predicted"/>
<keyword evidence="1" id="KW-1003">Cell membrane</keyword>
<name>A0ABR7DBR1_9CLOT</name>
<feature type="transmembrane region" description="Helical" evidence="5">
    <location>
        <begin position="71"/>
        <end position="89"/>
    </location>
</feature>
<keyword evidence="2 5" id="KW-0812">Transmembrane</keyword>
<sequence length="215" mass="23481">MKSFVFLSVIESFLLVTALSMDAFVASFAYGTNKIKIPFKSVAIINIICTSFLAIALLVGNIVKDYIPAEVTSWVCFSVLFILGIIKIFDSSLKSWLKKGVSNSQDVSFKLLDFRFFLKVCSDSTEADRDKSKILSSMEATSLAIALSLDGLAAGFSVALLEANFFEIVIFSLITGMIAVILGCFIGNKVAEKININISWISGLILMILAFIKIL</sequence>
<dbReference type="InterPro" id="IPR014205">
    <property type="entry name" value="Spore_YtaF"/>
</dbReference>
<feature type="transmembrane region" description="Helical" evidence="5">
    <location>
        <begin position="165"/>
        <end position="187"/>
    </location>
</feature>